<dbReference type="GO" id="GO:0003677">
    <property type="term" value="F:DNA binding"/>
    <property type="evidence" value="ECO:0007669"/>
    <property type="project" value="UniProtKB-KW"/>
</dbReference>
<keyword evidence="4" id="KW-0238">DNA-binding</keyword>
<dbReference type="InterPro" id="IPR051446">
    <property type="entry name" value="HTH_trans_reg/aminotransferase"/>
</dbReference>
<dbReference type="Gene3D" id="1.10.10.10">
    <property type="entry name" value="Winged helix-like DNA-binding domain superfamily/Winged helix DNA-binding domain"/>
    <property type="match status" value="1"/>
</dbReference>
<keyword evidence="5" id="KW-0804">Transcription</keyword>
<dbReference type="InterPro" id="IPR004839">
    <property type="entry name" value="Aminotransferase_I/II_large"/>
</dbReference>
<dbReference type="InterPro" id="IPR036388">
    <property type="entry name" value="WH-like_DNA-bd_sf"/>
</dbReference>
<feature type="domain" description="HTH gntR-type" evidence="6">
    <location>
        <begin position="5"/>
        <end position="73"/>
    </location>
</feature>
<dbReference type="PROSITE" id="PS50949">
    <property type="entry name" value="HTH_GNTR"/>
    <property type="match status" value="1"/>
</dbReference>
<dbReference type="AlphaFoldDB" id="A0A1S8DD28"/>
<name>A0A1S8DD28_9GAMM</name>
<dbReference type="Pfam" id="PF00155">
    <property type="entry name" value="Aminotran_1_2"/>
    <property type="match status" value="1"/>
</dbReference>
<dbReference type="InterPro" id="IPR015422">
    <property type="entry name" value="PyrdxlP-dep_Trfase_small"/>
</dbReference>
<evidence type="ECO:0000256" key="4">
    <source>
        <dbReference type="ARBA" id="ARBA00023125"/>
    </source>
</evidence>
<evidence type="ECO:0000313" key="8">
    <source>
        <dbReference type="Proteomes" id="UP000242847"/>
    </source>
</evidence>
<proteinExistence type="inferred from homology"/>
<dbReference type="Gene3D" id="3.40.640.10">
    <property type="entry name" value="Type I PLP-dependent aspartate aminotransferase-like (Major domain)"/>
    <property type="match status" value="1"/>
</dbReference>
<dbReference type="SMART" id="SM00345">
    <property type="entry name" value="HTH_GNTR"/>
    <property type="match status" value="1"/>
</dbReference>
<dbReference type="InterPro" id="IPR036390">
    <property type="entry name" value="WH_DNA-bd_sf"/>
</dbReference>
<gene>
    <name evidence="7" type="ORF">BXT89_16480</name>
</gene>
<comment type="caution">
    <text evidence="7">The sequence shown here is derived from an EMBL/GenBank/DDBJ whole genome shotgun (WGS) entry which is preliminary data.</text>
</comment>
<evidence type="ECO:0000256" key="2">
    <source>
        <dbReference type="ARBA" id="ARBA00022898"/>
    </source>
</evidence>
<dbReference type="GO" id="GO:0030170">
    <property type="term" value="F:pyridoxal phosphate binding"/>
    <property type="evidence" value="ECO:0007669"/>
    <property type="project" value="InterPro"/>
</dbReference>
<dbReference type="RefSeq" id="WP_083728822.1">
    <property type="nucleotide sequence ID" value="NZ_FOUD01000024.1"/>
</dbReference>
<evidence type="ECO:0000256" key="3">
    <source>
        <dbReference type="ARBA" id="ARBA00023015"/>
    </source>
</evidence>
<organism evidence="7 8">
    <name type="scientific">Halopseudomonas pachastrellae</name>
    <dbReference type="NCBI Taxonomy" id="254161"/>
    <lineage>
        <taxon>Bacteria</taxon>
        <taxon>Pseudomonadati</taxon>
        <taxon>Pseudomonadota</taxon>
        <taxon>Gammaproteobacteria</taxon>
        <taxon>Pseudomonadales</taxon>
        <taxon>Pseudomonadaceae</taxon>
        <taxon>Halopseudomonas</taxon>
    </lineage>
</organism>
<dbReference type="GO" id="GO:0003700">
    <property type="term" value="F:DNA-binding transcription factor activity"/>
    <property type="evidence" value="ECO:0007669"/>
    <property type="project" value="InterPro"/>
</dbReference>
<dbReference type="Pfam" id="PF00392">
    <property type="entry name" value="GntR"/>
    <property type="match status" value="1"/>
</dbReference>
<keyword evidence="3" id="KW-0805">Transcription regulation</keyword>
<accession>A0A1S8DD28</accession>
<dbReference type="OrthoDB" id="9804020at2"/>
<dbReference type="PANTHER" id="PTHR46577:SF2">
    <property type="entry name" value="TRANSCRIPTIONAL REGULATORY PROTEIN"/>
    <property type="match status" value="1"/>
</dbReference>
<dbReference type="CDD" id="cd07377">
    <property type="entry name" value="WHTH_GntR"/>
    <property type="match status" value="1"/>
</dbReference>
<evidence type="ECO:0000256" key="5">
    <source>
        <dbReference type="ARBA" id="ARBA00023163"/>
    </source>
</evidence>
<reference evidence="7 8" key="1">
    <citation type="submission" date="2017-01" db="EMBL/GenBank/DDBJ databases">
        <title>Draft genome sequence of Pseudomonas pachastrellae type strain CCUG 46540T from a deep sea.</title>
        <authorList>
            <person name="Gomila M."/>
            <person name="Mulet M."/>
            <person name="Lalucat J."/>
            <person name="Garcia-Valdes E."/>
        </authorList>
    </citation>
    <scope>NUCLEOTIDE SEQUENCE [LARGE SCALE GENOMIC DNA]</scope>
    <source>
        <strain evidence="7 8">CCUG 46540</strain>
    </source>
</reference>
<evidence type="ECO:0000256" key="1">
    <source>
        <dbReference type="ARBA" id="ARBA00005384"/>
    </source>
</evidence>
<dbReference type="Gene3D" id="3.90.1150.10">
    <property type="entry name" value="Aspartate Aminotransferase, domain 1"/>
    <property type="match status" value="1"/>
</dbReference>
<evidence type="ECO:0000259" key="6">
    <source>
        <dbReference type="PROSITE" id="PS50949"/>
    </source>
</evidence>
<comment type="similarity">
    <text evidence="1">In the C-terminal section; belongs to the class-I pyridoxal-phosphate-dependent aminotransferase family.</text>
</comment>
<dbReference type="InterPro" id="IPR015421">
    <property type="entry name" value="PyrdxlP-dep_Trfase_major"/>
</dbReference>
<keyword evidence="2" id="KW-0663">Pyridoxal phosphate</keyword>
<dbReference type="SUPFAM" id="SSF46785">
    <property type="entry name" value="Winged helix' DNA-binding domain"/>
    <property type="match status" value="1"/>
</dbReference>
<dbReference type="InterPro" id="IPR015424">
    <property type="entry name" value="PyrdxlP-dep_Trfase"/>
</dbReference>
<dbReference type="EMBL" id="MUBC01000050">
    <property type="protein sequence ID" value="ONM42726.1"/>
    <property type="molecule type" value="Genomic_DNA"/>
</dbReference>
<protein>
    <submittedName>
        <fullName evidence="7">Transcriptional regulator</fullName>
    </submittedName>
</protein>
<dbReference type="Proteomes" id="UP000242847">
    <property type="component" value="Unassembled WGS sequence"/>
</dbReference>
<sequence>MAQDLFLYETLCEQLAVRIRRGGFAPGERLPSVRALSKAFGVSINTTVQSLRKLELDGYIEVRERSGAYVRECLPANESTGVVSHFPLLPVEVSLSEDILRYMEPHTLEQTLHLGIALPDASLMPVDRLMRLWRDSSRRQPQVLWDYSHPNGLPRLTKQLSQRSIGYPSAIQEQDILVTNGCMEAMELALRAVSRPGDVVAVESPTYYGTLLALGVLNRRVLEVSTHHRDGICLYTLEQAFRRGQVKACIVSCNGQNPLGYVMSAERKQRLVELAVRYQVPLIENDIWGDTAYAGDALPAKAFDQQGMVIYCTSFSKTLMPGLRLGWVAGGRFHDRLRELKQISSITTAAAPQLVMARFLESGAYAQHLLRLRGQLQQQALDALALVRQSFPPGTWVQPPEGGCVLWVRLPERRDSRDLFQQALNDGIHIFPGSVFSVGPRHFDFLRVNVGSPLTPLVREKLLRLGELATALR</sequence>
<dbReference type="SUPFAM" id="SSF53383">
    <property type="entry name" value="PLP-dependent transferases"/>
    <property type="match status" value="1"/>
</dbReference>
<dbReference type="STRING" id="254161.SAMN05216256_12411"/>
<dbReference type="PANTHER" id="PTHR46577">
    <property type="entry name" value="HTH-TYPE TRANSCRIPTIONAL REGULATORY PROTEIN GABR"/>
    <property type="match status" value="1"/>
</dbReference>
<keyword evidence="8" id="KW-1185">Reference proteome</keyword>
<dbReference type="CDD" id="cd00609">
    <property type="entry name" value="AAT_like"/>
    <property type="match status" value="1"/>
</dbReference>
<dbReference type="InterPro" id="IPR000524">
    <property type="entry name" value="Tscrpt_reg_HTH_GntR"/>
</dbReference>
<evidence type="ECO:0000313" key="7">
    <source>
        <dbReference type="EMBL" id="ONM42726.1"/>
    </source>
</evidence>